<proteinExistence type="predicted"/>
<dbReference type="EnsemblPlants" id="PGSC0003DMT400008438">
    <property type="protein sequence ID" value="PGSC0003DMT400008438"/>
    <property type="gene ID" value="PGSC0003DMG400003260"/>
</dbReference>
<reference evidence="2" key="2">
    <citation type="submission" date="2015-06" db="UniProtKB">
        <authorList>
            <consortium name="EnsemblPlants"/>
        </authorList>
    </citation>
    <scope>IDENTIFICATION</scope>
    <source>
        <strain evidence="2">DM1-3 516 R44</strain>
    </source>
</reference>
<sequence length="118" mass="13116">MNMNQGKGKRTEAKRRRMVTKWIHAQNQKKDASINDEGNENAMVTQPINEPSPGRNGKQHVEDNICTEAAPTENDLGQRSGKQHVVESIDATTEMEPGQGSGKTTVEECHDNTLEDQM</sequence>
<dbReference type="AlphaFoldDB" id="M0ZUK3"/>
<organism evidence="2 3">
    <name type="scientific">Solanum tuberosum</name>
    <name type="common">Potato</name>
    <dbReference type="NCBI Taxonomy" id="4113"/>
    <lineage>
        <taxon>Eukaryota</taxon>
        <taxon>Viridiplantae</taxon>
        <taxon>Streptophyta</taxon>
        <taxon>Embryophyta</taxon>
        <taxon>Tracheophyta</taxon>
        <taxon>Spermatophyta</taxon>
        <taxon>Magnoliopsida</taxon>
        <taxon>eudicotyledons</taxon>
        <taxon>Gunneridae</taxon>
        <taxon>Pentapetalae</taxon>
        <taxon>asterids</taxon>
        <taxon>lamiids</taxon>
        <taxon>Solanales</taxon>
        <taxon>Solanaceae</taxon>
        <taxon>Solanoideae</taxon>
        <taxon>Solaneae</taxon>
        <taxon>Solanum</taxon>
    </lineage>
</organism>
<evidence type="ECO:0000256" key="1">
    <source>
        <dbReference type="SAM" id="MobiDB-lite"/>
    </source>
</evidence>
<evidence type="ECO:0000313" key="2">
    <source>
        <dbReference type="EnsemblPlants" id="PGSC0003DMT400008438"/>
    </source>
</evidence>
<dbReference type="Gramene" id="PGSC0003DMT400008438">
    <property type="protein sequence ID" value="PGSC0003DMT400008438"/>
    <property type="gene ID" value="PGSC0003DMG400003260"/>
</dbReference>
<dbReference type="Proteomes" id="UP000011115">
    <property type="component" value="Unassembled WGS sequence"/>
</dbReference>
<dbReference type="HOGENOM" id="CLU_2296625_0_0_1"/>
<evidence type="ECO:0000313" key="3">
    <source>
        <dbReference type="Proteomes" id="UP000011115"/>
    </source>
</evidence>
<feature type="compositionally biased region" description="Basic and acidic residues" evidence="1">
    <location>
        <begin position="105"/>
        <end position="118"/>
    </location>
</feature>
<name>M0ZUK3_SOLTU</name>
<protein>
    <submittedName>
        <fullName evidence="2">Uncharacterized protein</fullName>
    </submittedName>
</protein>
<dbReference type="PaxDb" id="4113-PGSC0003DMT400008438"/>
<dbReference type="InParanoid" id="M0ZUK3"/>
<reference evidence="3" key="1">
    <citation type="journal article" date="2011" name="Nature">
        <title>Genome sequence and analysis of the tuber crop potato.</title>
        <authorList>
            <consortium name="The Potato Genome Sequencing Consortium"/>
        </authorList>
    </citation>
    <scope>NUCLEOTIDE SEQUENCE [LARGE SCALE GENOMIC DNA]</scope>
    <source>
        <strain evidence="3">cv. DM1-3 516 R44</strain>
    </source>
</reference>
<accession>M0ZUK3</accession>
<feature type="region of interest" description="Disordered" evidence="1">
    <location>
        <begin position="23"/>
        <end position="118"/>
    </location>
</feature>
<keyword evidence="3" id="KW-1185">Reference proteome</keyword>